<dbReference type="PANTHER" id="PTHR11206">
    <property type="entry name" value="MULTIDRUG RESISTANCE PROTEIN"/>
    <property type="match status" value="1"/>
</dbReference>
<dbReference type="CDD" id="cd13132">
    <property type="entry name" value="MATE_eukaryotic"/>
    <property type="match status" value="1"/>
</dbReference>
<accession>A0ABR4PK81</accession>
<feature type="transmembrane region" description="Helical" evidence="6">
    <location>
        <begin position="221"/>
        <end position="238"/>
    </location>
</feature>
<keyword evidence="4 6" id="KW-1133">Transmembrane helix</keyword>
<comment type="subcellular location">
    <subcellularLocation>
        <location evidence="1">Membrane</location>
        <topology evidence="1">Multi-pass membrane protein</topology>
    </subcellularLocation>
</comment>
<dbReference type="InterPro" id="IPR002528">
    <property type="entry name" value="MATE_fam"/>
</dbReference>
<name>A0ABR4PK81_9HELO</name>
<evidence type="ECO:0000256" key="3">
    <source>
        <dbReference type="ARBA" id="ARBA00022692"/>
    </source>
</evidence>
<evidence type="ECO:0000256" key="4">
    <source>
        <dbReference type="ARBA" id="ARBA00022989"/>
    </source>
</evidence>
<evidence type="ECO:0000256" key="5">
    <source>
        <dbReference type="ARBA" id="ARBA00023136"/>
    </source>
</evidence>
<feature type="transmembrane region" description="Helical" evidence="6">
    <location>
        <begin position="156"/>
        <end position="174"/>
    </location>
</feature>
<evidence type="ECO:0000256" key="6">
    <source>
        <dbReference type="SAM" id="Phobius"/>
    </source>
</evidence>
<reference evidence="7 8" key="1">
    <citation type="submission" date="2024-06" db="EMBL/GenBank/DDBJ databases">
        <title>Complete genome of Phlyctema vagabunda strain 19-DSS-EL-015.</title>
        <authorList>
            <person name="Fiorenzani C."/>
        </authorList>
    </citation>
    <scope>NUCLEOTIDE SEQUENCE [LARGE SCALE GENOMIC DNA]</scope>
    <source>
        <strain evidence="7 8">19-DSS-EL-015</strain>
    </source>
</reference>
<feature type="transmembrane region" description="Helical" evidence="6">
    <location>
        <begin position="338"/>
        <end position="356"/>
    </location>
</feature>
<organism evidence="7 8">
    <name type="scientific">Phlyctema vagabunda</name>
    <dbReference type="NCBI Taxonomy" id="108571"/>
    <lineage>
        <taxon>Eukaryota</taxon>
        <taxon>Fungi</taxon>
        <taxon>Dikarya</taxon>
        <taxon>Ascomycota</taxon>
        <taxon>Pezizomycotina</taxon>
        <taxon>Leotiomycetes</taxon>
        <taxon>Helotiales</taxon>
        <taxon>Dermateaceae</taxon>
        <taxon>Phlyctema</taxon>
    </lineage>
</organism>
<gene>
    <name evidence="7" type="ORF">PVAG01_05497</name>
</gene>
<evidence type="ECO:0000313" key="8">
    <source>
        <dbReference type="Proteomes" id="UP001629113"/>
    </source>
</evidence>
<feature type="transmembrane region" description="Helical" evidence="6">
    <location>
        <begin position="186"/>
        <end position="209"/>
    </location>
</feature>
<evidence type="ECO:0000256" key="1">
    <source>
        <dbReference type="ARBA" id="ARBA00004141"/>
    </source>
</evidence>
<feature type="transmembrane region" description="Helical" evidence="6">
    <location>
        <begin position="407"/>
        <end position="426"/>
    </location>
</feature>
<dbReference type="Pfam" id="PF01554">
    <property type="entry name" value="MatE"/>
    <property type="match status" value="2"/>
</dbReference>
<dbReference type="EMBL" id="JBFCZG010000004">
    <property type="protein sequence ID" value="KAL3423750.1"/>
    <property type="molecule type" value="Genomic_DNA"/>
</dbReference>
<evidence type="ECO:0000256" key="2">
    <source>
        <dbReference type="ARBA" id="ARBA00010199"/>
    </source>
</evidence>
<dbReference type="InterPro" id="IPR045069">
    <property type="entry name" value="MATE_euk"/>
</dbReference>
<protein>
    <submittedName>
        <fullName evidence="7">MATE efflux family protein</fullName>
    </submittedName>
</protein>
<sequence>MEDEQPLLGPSLPASDDRGHLPPLSYRLEVVRLARNTLPITLSFALQQLVQAWSIIIVGRLGTLELGVASYGYTFASCTGSLIAIGGATALDTLCSQALASSKTAGDSRIVGIYLQRGLLLLSLQFLITIVPLWWFSAALFTSLGQEPEFARLTGLFLRVLIPGGLCQIYAECLKRFLQMQNLSDAVGWMIVAASVVGVISNYLLVLVAGMGVLGASCSHVIYHLSTAVLLTICAWRSETARKAWGGFSMEAFSDCWEFLKLAVSGILTVATEFWGFETVALMAARLNETSIGAQSIIMSSDQILACVPLGLGVATAHRIGSLLGAGDSKGARFVSRIPYLVALLVGLTEGGLIMLTRHVYGYIFSDSHAVVSMTAGVLPLIAVFQCSDISNGGAAGILRGAGKTHLAGLSNILAYYGVGITSAYYMCFRLDMGLFGLWAGIIAGSLTLLLLQTLWVSLINWHGESQKISARLSRT</sequence>
<keyword evidence="3 6" id="KW-0812">Transmembrane</keyword>
<comment type="caution">
    <text evidence="7">The sequence shown here is derived from an EMBL/GenBank/DDBJ whole genome shotgun (WGS) entry which is preliminary data.</text>
</comment>
<dbReference type="Proteomes" id="UP001629113">
    <property type="component" value="Unassembled WGS sequence"/>
</dbReference>
<comment type="similarity">
    <text evidence="2">Belongs to the multi antimicrobial extrusion (MATE) (TC 2.A.66.1) family.</text>
</comment>
<dbReference type="NCBIfam" id="TIGR00797">
    <property type="entry name" value="matE"/>
    <property type="match status" value="1"/>
</dbReference>
<proteinExistence type="inferred from homology"/>
<keyword evidence="5 6" id="KW-0472">Membrane</keyword>
<feature type="transmembrane region" description="Helical" evidence="6">
    <location>
        <begin position="118"/>
        <end position="136"/>
    </location>
</feature>
<keyword evidence="8" id="KW-1185">Reference proteome</keyword>
<feature type="transmembrane region" description="Helical" evidence="6">
    <location>
        <begin position="438"/>
        <end position="462"/>
    </location>
</feature>
<evidence type="ECO:0000313" key="7">
    <source>
        <dbReference type="EMBL" id="KAL3423750.1"/>
    </source>
</evidence>